<name>A0A7G9YDU3_9EURY</name>
<protein>
    <recommendedName>
        <fullName evidence="2">Ribbon-helix-helix protein CopG domain-containing protein</fullName>
    </recommendedName>
</protein>
<evidence type="ECO:0008006" key="2">
    <source>
        <dbReference type="Google" id="ProtNLM"/>
    </source>
</evidence>
<sequence length="69" mass="8157">MKRENVLLVRVDDHVYDRVEEIVADSRDLGMTKSECIYTILKVFFGVNKPPKDFEKIRELTIKLRKGLF</sequence>
<dbReference type="EMBL" id="MT631170">
    <property type="protein sequence ID" value="QNO46177.1"/>
    <property type="molecule type" value="Genomic_DNA"/>
</dbReference>
<gene>
    <name evidence="1" type="ORF">LJAJCFKK_00029</name>
</gene>
<reference evidence="1" key="1">
    <citation type="submission" date="2020-06" db="EMBL/GenBank/DDBJ databases">
        <title>Unique genomic features of the anaerobic methanotrophic archaea.</title>
        <authorList>
            <person name="Chadwick G.L."/>
            <person name="Skennerton C.T."/>
            <person name="Laso-Perez R."/>
            <person name="Leu A.O."/>
            <person name="Speth D.R."/>
            <person name="Yu H."/>
            <person name="Morgan-Lang C."/>
            <person name="Hatzenpichler R."/>
            <person name="Goudeau D."/>
            <person name="Malmstrom R."/>
            <person name="Brazelton W.J."/>
            <person name="Woyke T."/>
            <person name="Hallam S.J."/>
            <person name="Tyson G.W."/>
            <person name="Wegener G."/>
            <person name="Boetius A."/>
            <person name="Orphan V."/>
        </authorList>
    </citation>
    <scope>NUCLEOTIDE SEQUENCE</scope>
</reference>
<accession>A0A7G9YDU3</accession>
<proteinExistence type="predicted"/>
<evidence type="ECO:0000313" key="1">
    <source>
        <dbReference type="EMBL" id="QNO46177.1"/>
    </source>
</evidence>
<organism evidence="1">
    <name type="scientific">Candidatus Methanogaster sp. ANME-2c ERB4</name>
    <dbReference type="NCBI Taxonomy" id="2759911"/>
    <lineage>
        <taxon>Archaea</taxon>
        <taxon>Methanobacteriati</taxon>
        <taxon>Methanobacteriota</taxon>
        <taxon>Stenosarchaea group</taxon>
        <taxon>Methanomicrobia</taxon>
        <taxon>Methanosarcinales</taxon>
        <taxon>ANME-2 cluster</taxon>
        <taxon>Candidatus Methanogasteraceae</taxon>
        <taxon>Candidatus Methanogaster</taxon>
    </lineage>
</organism>
<dbReference type="AlphaFoldDB" id="A0A7G9YDU3"/>